<dbReference type="Gene3D" id="3.20.20.70">
    <property type="entry name" value="Aldolase class I"/>
    <property type="match status" value="1"/>
</dbReference>
<dbReference type="PANTHER" id="PTHR22893:SF91">
    <property type="entry name" value="NADPH DEHYDROGENASE 2-RELATED"/>
    <property type="match status" value="1"/>
</dbReference>
<accession>A0AAD5PGJ7</accession>
<dbReference type="Proteomes" id="UP001209540">
    <property type="component" value="Unassembled WGS sequence"/>
</dbReference>
<dbReference type="InterPro" id="IPR001155">
    <property type="entry name" value="OxRdtase_FMN_N"/>
</dbReference>
<dbReference type="PANTHER" id="PTHR22893">
    <property type="entry name" value="NADH OXIDOREDUCTASE-RELATED"/>
    <property type="match status" value="1"/>
</dbReference>
<dbReference type="Pfam" id="PF00724">
    <property type="entry name" value="Oxidored_FMN"/>
    <property type="match status" value="1"/>
</dbReference>
<reference evidence="2" key="1">
    <citation type="journal article" date="2022" name="IScience">
        <title>Evolution of zygomycete secretomes and the origins of terrestrial fungal ecologies.</title>
        <authorList>
            <person name="Chang Y."/>
            <person name="Wang Y."/>
            <person name="Mondo S."/>
            <person name="Ahrendt S."/>
            <person name="Andreopoulos W."/>
            <person name="Barry K."/>
            <person name="Beard J."/>
            <person name="Benny G.L."/>
            <person name="Blankenship S."/>
            <person name="Bonito G."/>
            <person name="Cuomo C."/>
            <person name="Desiro A."/>
            <person name="Gervers K.A."/>
            <person name="Hundley H."/>
            <person name="Kuo A."/>
            <person name="LaButti K."/>
            <person name="Lang B.F."/>
            <person name="Lipzen A."/>
            <person name="O'Donnell K."/>
            <person name="Pangilinan J."/>
            <person name="Reynolds N."/>
            <person name="Sandor L."/>
            <person name="Smith M.E."/>
            <person name="Tsang A."/>
            <person name="Grigoriev I.V."/>
            <person name="Stajich J.E."/>
            <person name="Spatafora J.W."/>
        </authorList>
    </citation>
    <scope>NUCLEOTIDE SEQUENCE</scope>
    <source>
        <strain evidence="2">RSA 2281</strain>
    </source>
</reference>
<organism evidence="2 3">
    <name type="scientific">Phascolomyces articulosus</name>
    <dbReference type="NCBI Taxonomy" id="60185"/>
    <lineage>
        <taxon>Eukaryota</taxon>
        <taxon>Fungi</taxon>
        <taxon>Fungi incertae sedis</taxon>
        <taxon>Mucoromycota</taxon>
        <taxon>Mucoromycotina</taxon>
        <taxon>Mucoromycetes</taxon>
        <taxon>Mucorales</taxon>
        <taxon>Lichtheimiaceae</taxon>
        <taxon>Phascolomyces</taxon>
    </lineage>
</organism>
<comment type="caution">
    <text evidence="2">The sequence shown here is derived from an EMBL/GenBank/DDBJ whole genome shotgun (WGS) entry which is preliminary data.</text>
</comment>
<protein>
    <recommendedName>
        <fullName evidence="1">NADH:flavin oxidoreductase/NADH oxidase N-terminal domain-containing protein</fullName>
    </recommendedName>
</protein>
<evidence type="ECO:0000313" key="2">
    <source>
        <dbReference type="EMBL" id="KAI9269252.1"/>
    </source>
</evidence>
<keyword evidence="3" id="KW-1185">Reference proteome</keyword>
<evidence type="ECO:0000259" key="1">
    <source>
        <dbReference type="Pfam" id="PF00724"/>
    </source>
</evidence>
<sequence length="247" mass="27882">MTITMIYYEQRGPIIVEESHIFHCETSRALTTEEISTVIQEFATAAKNAMEAGFDGVEIHGASGYIVDRFIESGSNNRTDKYGGSIENRARFALEVVDAVAAAVGDERTAIQFTPFDDYQDMHDDTPYETWGYIVDQLQQNHPNLSYLHMVEPRLNLAADGNKEDTQDSLDPFRAKWKGQFIANGGYTYSLKLAHDTANTTGNLISFGRLYTSNPDLVDRIRNDYSLTKYDRSNFYGGDHAGYKYFS</sequence>
<dbReference type="AlphaFoldDB" id="A0AAD5PGJ7"/>
<dbReference type="EMBL" id="JAIXMP010000008">
    <property type="protein sequence ID" value="KAI9269252.1"/>
    <property type="molecule type" value="Genomic_DNA"/>
</dbReference>
<evidence type="ECO:0000313" key="3">
    <source>
        <dbReference type="Proteomes" id="UP001209540"/>
    </source>
</evidence>
<feature type="domain" description="NADH:flavin oxidoreductase/NADH oxidase N-terminal" evidence="1">
    <location>
        <begin position="24"/>
        <end position="224"/>
    </location>
</feature>
<dbReference type="GO" id="GO:0016491">
    <property type="term" value="F:oxidoreductase activity"/>
    <property type="evidence" value="ECO:0007669"/>
    <property type="project" value="InterPro"/>
</dbReference>
<dbReference type="InterPro" id="IPR013785">
    <property type="entry name" value="Aldolase_TIM"/>
</dbReference>
<proteinExistence type="predicted"/>
<dbReference type="InterPro" id="IPR045247">
    <property type="entry name" value="Oye-like"/>
</dbReference>
<name>A0AAD5PGJ7_9FUNG</name>
<gene>
    <name evidence="2" type="ORF">BDA99DRAFT_535323</name>
</gene>
<reference evidence="2" key="2">
    <citation type="submission" date="2023-02" db="EMBL/GenBank/DDBJ databases">
        <authorList>
            <consortium name="DOE Joint Genome Institute"/>
            <person name="Mondo S.J."/>
            <person name="Chang Y."/>
            <person name="Wang Y."/>
            <person name="Ahrendt S."/>
            <person name="Andreopoulos W."/>
            <person name="Barry K."/>
            <person name="Beard J."/>
            <person name="Benny G.L."/>
            <person name="Blankenship S."/>
            <person name="Bonito G."/>
            <person name="Cuomo C."/>
            <person name="Desiro A."/>
            <person name="Gervers K.A."/>
            <person name="Hundley H."/>
            <person name="Kuo A."/>
            <person name="LaButti K."/>
            <person name="Lang B.F."/>
            <person name="Lipzen A."/>
            <person name="O'Donnell K."/>
            <person name="Pangilinan J."/>
            <person name="Reynolds N."/>
            <person name="Sandor L."/>
            <person name="Smith M.W."/>
            <person name="Tsang A."/>
            <person name="Grigoriev I.V."/>
            <person name="Stajich J.E."/>
            <person name="Spatafora J.W."/>
        </authorList>
    </citation>
    <scope>NUCLEOTIDE SEQUENCE</scope>
    <source>
        <strain evidence="2">RSA 2281</strain>
    </source>
</reference>
<dbReference type="GO" id="GO:0010181">
    <property type="term" value="F:FMN binding"/>
    <property type="evidence" value="ECO:0007669"/>
    <property type="project" value="InterPro"/>
</dbReference>
<dbReference type="SUPFAM" id="SSF51395">
    <property type="entry name" value="FMN-linked oxidoreductases"/>
    <property type="match status" value="1"/>
</dbReference>